<evidence type="ECO:0000256" key="7">
    <source>
        <dbReference type="PROSITE-ProRule" id="PRU01360"/>
    </source>
</evidence>
<evidence type="ECO:0000256" key="4">
    <source>
        <dbReference type="ARBA" id="ARBA00022692"/>
    </source>
</evidence>
<dbReference type="NCBIfam" id="TIGR04056">
    <property type="entry name" value="OMP_RagA_SusC"/>
    <property type="match status" value="1"/>
</dbReference>
<reference evidence="9" key="1">
    <citation type="submission" date="2024-04" db="EMBL/GenBank/DDBJ databases">
        <title>Mariniflexile litorale, isolated from the shallow sediments of the Sea of Japan.</title>
        <authorList>
            <person name="Romanenko L."/>
            <person name="Isaeva M."/>
        </authorList>
    </citation>
    <scope>NUCLEOTIDE SEQUENCE [LARGE SCALE GENOMIC DNA]</scope>
    <source>
        <strain evidence="9">KMM 9835</strain>
    </source>
</reference>
<gene>
    <name evidence="9" type="ORF">QLS71_000780</name>
</gene>
<accession>A0AAU7EH05</accession>
<evidence type="ECO:0000256" key="2">
    <source>
        <dbReference type="ARBA" id="ARBA00022448"/>
    </source>
</evidence>
<dbReference type="InterPro" id="IPR008969">
    <property type="entry name" value="CarboxyPept-like_regulatory"/>
</dbReference>
<keyword evidence="9" id="KW-0675">Receptor</keyword>
<sequence>MIDQDQLATVDQVFEIIKNQTDYHFIYPKKAFKEAPKVQLKKGEIKIDDLLQQSLSNKNLGFELTDNNTIIIKKNPKIKVQQGFVINGIVNDMTGQPLPGANILEKGTANGAQTDFDGKFLLNLSKPNAVLVVSYLGFASQEIAVNGQTSITISLEESAASLEQVVVVGYGTQKKVNLTGAVSTVDLEQVEDRPVQNVIQAIQGQVPGLNIIQGTANPGDESFNINIRGLNSFGSSNNPLILIDGVEGNLQDLDPSLIKSISVLKDASSASIYGSRAANGVILVETKKGSNNKLAITYSGNVSVHSITNLGEMITNSADYMEALNQAVANTPGASVNTYPQEIINAYRNANGNPLYPNTDWVDVLSRDAFVNQHNVALSGTTGKTSINVSIGHWDQEGVIVGTDFEKTNLFTGFTTNFNDRIKVGGSILGLTSVRHGSEETDRALLNAFNSKPNFGPYTLDGTGHYAGKAFTGDPNDPDFPGFDEGFTRANPLGNLTVLNGREQSSYNFNANIFVDIELIDGLVWSTKGAFKFDYDFIRAQLFGVDEYSFRSGEFLRTSAVGGVSDGQLNIDNYWSKQKTLYSTLKYDKSFKKHNLGILAGYSQEELENNVTSSLRRGLASTVITDLDGASAAGQETTGATQAWALRSWFGRVNYNYDEKYLFEANIRADESSRFAKGNRLGIFPSFSAGWRIDKEDFLKDSDFLNQLKIRGSWGELGNQNINSLYPYQSLIDFGNFAYPFSGDALSSGVVASRLVDPSITWETTEITDIGIDFSILNRKLSGSIDYYSKRTYDILRELQINSSTGLSSPTINGGEMTNKGWDIALTHRNRIGEVGYSISGNLSWYKNKLTDFGETEIGSQKINETGYAYEDWYMWEADGIFRTQEDLDNAATQPVANPELGHIRIKDQQVEGEEGFGVIDGDDRVRIDGRHPDFSYGLNLSMNWKGFDFSTFLQGVSGIKRYLSGPGIDPGFQDGAIPKVWETHAWTPENPNAELPKIAWSTADARSSQNLRNSFWLRDASYARIKNMTLGYTFPEEIANKISASNLRVYFSGENLFTFNNDIFNFDPERAVGGDPQNYPQRKAFTFGLNITF</sequence>
<dbReference type="Pfam" id="PF07715">
    <property type="entry name" value="Plug"/>
    <property type="match status" value="1"/>
</dbReference>
<dbReference type="GO" id="GO:0009279">
    <property type="term" value="C:cell outer membrane"/>
    <property type="evidence" value="ECO:0007669"/>
    <property type="project" value="UniProtKB-SubCell"/>
</dbReference>
<dbReference type="AlphaFoldDB" id="A0AAU7EH05"/>
<dbReference type="Gene3D" id="2.40.170.20">
    <property type="entry name" value="TonB-dependent receptor, beta-barrel domain"/>
    <property type="match status" value="1"/>
</dbReference>
<comment type="similarity">
    <text evidence="7">Belongs to the TonB-dependent receptor family.</text>
</comment>
<organism evidence="9 10">
    <name type="scientific">Mariniflexile litorale</name>
    <dbReference type="NCBI Taxonomy" id="3045158"/>
    <lineage>
        <taxon>Bacteria</taxon>
        <taxon>Pseudomonadati</taxon>
        <taxon>Bacteroidota</taxon>
        <taxon>Flavobacteriia</taxon>
        <taxon>Flavobacteriales</taxon>
        <taxon>Flavobacteriaceae</taxon>
        <taxon>Mariniflexile</taxon>
    </lineage>
</organism>
<name>A0AAU7EH05_9FLAO</name>
<dbReference type="InterPro" id="IPR012910">
    <property type="entry name" value="Plug_dom"/>
</dbReference>
<dbReference type="SUPFAM" id="SSF49464">
    <property type="entry name" value="Carboxypeptidase regulatory domain-like"/>
    <property type="match status" value="1"/>
</dbReference>
<proteinExistence type="inferred from homology"/>
<dbReference type="KEGG" id="mlil:QLS71_000780"/>
<dbReference type="RefSeq" id="WP_348636581.1">
    <property type="nucleotide sequence ID" value="NZ_CP155618.1"/>
</dbReference>
<evidence type="ECO:0000313" key="9">
    <source>
        <dbReference type="EMBL" id="XBL14573.1"/>
    </source>
</evidence>
<dbReference type="EMBL" id="CP155618">
    <property type="protein sequence ID" value="XBL14573.1"/>
    <property type="molecule type" value="Genomic_DNA"/>
</dbReference>
<evidence type="ECO:0000256" key="6">
    <source>
        <dbReference type="ARBA" id="ARBA00023237"/>
    </source>
</evidence>
<dbReference type="InterPro" id="IPR037066">
    <property type="entry name" value="Plug_dom_sf"/>
</dbReference>
<feature type="domain" description="TonB-dependent receptor plug" evidence="8">
    <location>
        <begin position="175"/>
        <end position="281"/>
    </location>
</feature>
<evidence type="ECO:0000256" key="1">
    <source>
        <dbReference type="ARBA" id="ARBA00004571"/>
    </source>
</evidence>
<evidence type="ECO:0000256" key="5">
    <source>
        <dbReference type="ARBA" id="ARBA00023136"/>
    </source>
</evidence>
<keyword evidence="10" id="KW-1185">Reference proteome</keyword>
<dbReference type="Gene3D" id="2.170.130.10">
    <property type="entry name" value="TonB-dependent receptor, plug domain"/>
    <property type="match status" value="1"/>
</dbReference>
<dbReference type="InterPro" id="IPR023996">
    <property type="entry name" value="TonB-dep_OMP_SusC/RagA"/>
</dbReference>
<evidence type="ECO:0000313" key="10">
    <source>
        <dbReference type="Proteomes" id="UP001224325"/>
    </source>
</evidence>
<keyword evidence="6 7" id="KW-0998">Cell outer membrane</keyword>
<dbReference type="Pfam" id="PF13715">
    <property type="entry name" value="CarbopepD_reg_2"/>
    <property type="match status" value="1"/>
</dbReference>
<evidence type="ECO:0000256" key="3">
    <source>
        <dbReference type="ARBA" id="ARBA00022452"/>
    </source>
</evidence>
<protein>
    <submittedName>
        <fullName evidence="9">TonB-dependent receptor</fullName>
    </submittedName>
</protein>
<dbReference type="InterPro" id="IPR023997">
    <property type="entry name" value="TonB-dep_OMP_SusC/RagA_CS"/>
</dbReference>
<dbReference type="NCBIfam" id="TIGR04057">
    <property type="entry name" value="SusC_RagA_signa"/>
    <property type="match status" value="1"/>
</dbReference>
<dbReference type="InterPro" id="IPR039426">
    <property type="entry name" value="TonB-dep_rcpt-like"/>
</dbReference>
<dbReference type="InterPro" id="IPR036942">
    <property type="entry name" value="Beta-barrel_TonB_sf"/>
</dbReference>
<keyword evidence="3 7" id="KW-1134">Transmembrane beta strand</keyword>
<dbReference type="PROSITE" id="PS52016">
    <property type="entry name" value="TONB_DEPENDENT_REC_3"/>
    <property type="match status" value="1"/>
</dbReference>
<dbReference type="SUPFAM" id="SSF56935">
    <property type="entry name" value="Porins"/>
    <property type="match status" value="1"/>
</dbReference>
<evidence type="ECO:0000259" key="8">
    <source>
        <dbReference type="Pfam" id="PF07715"/>
    </source>
</evidence>
<keyword evidence="2 7" id="KW-0813">Transport</keyword>
<keyword evidence="5 7" id="KW-0472">Membrane</keyword>
<keyword evidence="4 7" id="KW-0812">Transmembrane</keyword>
<dbReference type="Proteomes" id="UP001224325">
    <property type="component" value="Chromosome"/>
</dbReference>
<dbReference type="Gene3D" id="2.60.40.1120">
    <property type="entry name" value="Carboxypeptidase-like, regulatory domain"/>
    <property type="match status" value="1"/>
</dbReference>
<dbReference type="FunFam" id="2.170.130.10:FF:000003">
    <property type="entry name" value="SusC/RagA family TonB-linked outer membrane protein"/>
    <property type="match status" value="1"/>
</dbReference>
<comment type="subcellular location">
    <subcellularLocation>
        <location evidence="1 7">Cell outer membrane</location>
        <topology evidence="1 7">Multi-pass membrane protein</topology>
    </subcellularLocation>
</comment>